<name>A0A2M6P1P7_9BACT</name>
<accession>A0A2M6P1P7</accession>
<dbReference type="SUPFAM" id="SSF82649">
    <property type="entry name" value="SufE/NifU"/>
    <property type="match status" value="1"/>
</dbReference>
<comment type="similarity">
    <text evidence="1">Belongs to the SufE family.</text>
</comment>
<dbReference type="Proteomes" id="UP000228528">
    <property type="component" value="Unassembled WGS sequence"/>
</dbReference>
<organism evidence="3 4">
    <name type="scientific">Candidatus Magasanikbacteria bacterium CG10_big_fil_rev_8_21_14_0_10_38_6</name>
    <dbReference type="NCBI Taxonomy" id="1974647"/>
    <lineage>
        <taxon>Bacteria</taxon>
        <taxon>Candidatus Magasanikiibacteriota</taxon>
    </lineage>
</organism>
<evidence type="ECO:0000256" key="1">
    <source>
        <dbReference type="ARBA" id="ARBA00010282"/>
    </source>
</evidence>
<proteinExistence type="inferred from homology"/>
<dbReference type="InterPro" id="IPR003808">
    <property type="entry name" value="Fe-S_metab-assoc_dom"/>
</dbReference>
<feature type="domain" description="Fe-S metabolism associated" evidence="2">
    <location>
        <begin position="12"/>
        <end position="129"/>
    </location>
</feature>
<gene>
    <name evidence="3" type="ORF">COU30_02205</name>
</gene>
<dbReference type="EMBL" id="PFBW01000099">
    <property type="protein sequence ID" value="PIR77479.1"/>
    <property type="molecule type" value="Genomic_DNA"/>
</dbReference>
<dbReference type="AlphaFoldDB" id="A0A2M6P1P7"/>
<dbReference type="Pfam" id="PF02657">
    <property type="entry name" value="SufE"/>
    <property type="match status" value="1"/>
</dbReference>
<reference evidence="4" key="1">
    <citation type="submission" date="2017-09" db="EMBL/GenBank/DDBJ databases">
        <title>Depth-based differentiation of microbial function through sediment-hosted aquifers and enrichment of novel symbionts in the deep terrestrial subsurface.</title>
        <authorList>
            <person name="Probst A.J."/>
            <person name="Ladd B."/>
            <person name="Jarett J.K."/>
            <person name="Geller-Mcgrath D.E."/>
            <person name="Sieber C.M.K."/>
            <person name="Emerson J.B."/>
            <person name="Anantharaman K."/>
            <person name="Thomas B.C."/>
            <person name="Malmstrom R."/>
            <person name="Stieglmeier M."/>
            <person name="Klingl A."/>
            <person name="Woyke T."/>
            <person name="Ryan C.M."/>
            <person name="Banfield J.F."/>
        </authorList>
    </citation>
    <scope>NUCLEOTIDE SEQUENCE [LARGE SCALE GENOMIC DNA]</scope>
</reference>
<sequence>MSIHEKIAQLKEYFSVLPGWEEKYAYIISLGKSLSPLADEYKTDEYLVRGCQSNVWLRSYEQDGNVCFEADSDALITKGIVALLLFVVSGHSNEDIRDTDFSFLDDIGLKSHLSMARANGLQAMIDRITHV</sequence>
<dbReference type="PANTHER" id="PTHR43597">
    <property type="entry name" value="SULFUR ACCEPTOR PROTEIN CSDE"/>
    <property type="match status" value="1"/>
</dbReference>
<evidence type="ECO:0000313" key="4">
    <source>
        <dbReference type="Proteomes" id="UP000228528"/>
    </source>
</evidence>
<comment type="caution">
    <text evidence="3">The sequence shown here is derived from an EMBL/GenBank/DDBJ whole genome shotgun (WGS) entry which is preliminary data.</text>
</comment>
<evidence type="ECO:0000259" key="2">
    <source>
        <dbReference type="Pfam" id="PF02657"/>
    </source>
</evidence>
<evidence type="ECO:0000313" key="3">
    <source>
        <dbReference type="EMBL" id="PIR77479.1"/>
    </source>
</evidence>
<dbReference type="PANTHER" id="PTHR43597:SF5">
    <property type="entry name" value="SUFE-LIKE PROTEIN 2, CHLOROPLASTIC"/>
    <property type="match status" value="1"/>
</dbReference>
<protein>
    <submittedName>
        <fullName evidence="3">Fe-S metabolism protein SufE</fullName>
    </submittedName>
</protein>
<dbReference type="Gene3D" id="3.90.1010.10">
    <property type="match status" value="1"/>
</dbReference>